<evidence type="ECO:0000256" key="4">
    <source>
        <dbReference type="ARBA" id="ARBA00012840"/>
    </source>
</evidence>
<evidence type="ECO:0000256" key="11">
    <source>
        <dbReference type="ARBA" id="ARBA00039158"/>
    </source>
</evidence>
<dbReference type="Gene3D" id="1.10.287.40">
    <property type="entry name" value="Serine-tRNA synthetase, tRNA binding domain"/>
    <property type="match status" value="1"/>
</dbReference>
<dbReference type="EC" id="6.1.1.11" evidence="4 14"/>
<organism evidence="17 18">
    <name type="scientific">Paenibacillus peoriae</name>
    <dbReference type="NCBI Taxonomy" id="59893"/>
    <lineage>
        <taxon>Bacteria</taxon>
        <taxon>Bacillati</taxon>
        <taxon>Bacillota</taxon>
        <taxon>Bacilli</taxon>
        <taxon>Bacillales</taxon>
        <taxon>Paenibacillaceae</taxon>
        <taxon>Paenibacillus</taxon>
    </lineage>
</organism>
<comment type="subcellular location">
    <subcellularLocation>
        <location evidence="1">Cytoplasm</location>
    </subcellularLocation>
</comment>
<dbReference type="EMBL" id="JAVDUG010000003">
    <property type="protein sequence ID" value="MDR6778544.1"/>
    <property type="molecule type" value="Genomic_DNA"/>
</dbReference>
<keyword evidence="8" id="KW-0067">ATP-binding</keyword>
<comment type="pathway">
    <text evidence="2">Aminoacyl-tRNA biosynthesis; selenocysteinyl-tRNA(Sec) biosynthesis; L-seryl-tRNA(Sec) from L-serine and tRNA(Sec): step 1/1.</text>
</comment>
<evidence type="ECO:0000256" key="7">
    <source>
        <dbReference type="ARBA" id="ARBA00022741"/>
    </source>
</evidence>
<dbReference type="SUPFAM" id="SSF55681">
    <property type="entry name" value="Class II aaRS and biotin synthetases"/>
    <property type="match status" value="1"/>
</dbReference>
<dbReference type="Proteomes" id="UP001266807">
    <property type="component" value="Unassembled WGS sequence"/>
</dbReference>
<evidence type="ECO:0000259" key="16">
    <source>
        <dbReference type="PROSITE" id="PS50862"/>
    </source>
</evidence>
<comment type="similarity">
    <text evidence="3">Belongs to the class-II aminoacyl-tRNA synthetase family. Type-1 seryl-tRNA synthetase subfamily.</text>
</comment>
<evidence type="ECO:0000256" key="5">
    <source>
        <dbReference type="ARBA" id="ARBA00022490"/>
    </source>
</evidence>
<comment type="catalytic activity">
    <reaction evidence="12">
        <text>tRNA(Sec) + L-serine + ATP = L-seryl-tRNA(Sec) + AMP + diphosphate + H(+)</text>
        <dbReference type="Rhea" id="RHEA:42580"/>
        <dbReference type="Rhea" id="RHEA-COMP:9742"/>
        <dbReference type="Rhea" id="RHEA-COMP:10128"/>
        <dbReference type="ChEBI" id="CHEBI:15378"/>
        <dbReference type="ChEBI" id="CHEBI:30616"/>
        <dbReference type="ChEBI" id="CHEBI:33019"/>
        <dbReference type="ChEBI" id="CHEBI:33384"/>
        <dbReference type="ChEBI" id="CHEBI:78442"/>
        <dbReference type="ChEBI" id="CHEBI:78533"/>
        <dbReference type="ChEBI" id="CHEBI:456215"/>
        <dbReference type="EC" id="6.1.1.11"/>
    </reaction>
</comment>
<dbReference type="Gene3D" id="3.30.930.10">
    <property type="entry name" value="Bira Bifunctional Protein, Domain 2"/>
    <property type="match status" value="1"/>
</dbReference>
<proteinExistence type="inferred from homology"/>
<dbReference type="InterPro" id="IPR002317">
    <property type="entry name" value="Ser-tRNA-ligase_type_1"/>
</dbReference>
<evidence type="ECO:0000256" key="8">
    <source>
        <dbReference type="ARBA" id="ARBA00022840"/>
    </source>
</evidence>
<evidence type="ECO:0000313" key="17">
    <source>
        <dbReference type="EMBL" id="MDR6778544.1"/>
    </source>
</evidence>
<evidence type="ECO:0000256" key="15">
    <source>
        <dbReference type="SAM" id="Coils"/>
    </source>
</evidence>
<evidence type="ECO:0000313" key="18">
    <source>
        <dbReference type="Proteomes" id="UP001266807"/>
    </source>
</evidence>
<dbReference type="GO" id="GO:0004828">
    <property type="term" value="F:serine-tRNA ligase activity"/>
    <property type="evidence" value="ECO:0007669"/>
    <property type="project" value="UniProtKB-EC"/>
</dbReference>
<dbReference type="InterPro" id="IPR033729">
    <property type="entry name" value="SerRS_core"/>
</dbReference>
<keyword evidence="7" id="KW-0547">Nucleotide-binding</keyword>
<dbReference type="NCBIfam" id="TIGR00414">
    <property type="entry name" value="serS"/>
    <property type="match status" value="1"/>
</dbReference>
<dbReference type="PIRSF" id="PIRSF001529">
    <property type="entry name" value="Ser-tRNA-synth_IIa"/>
    <property type="match status" value="1"/>
</dbReference>
<keyword evidence="10" id="KW-0030">Aminoacyl-tRNA synthetase</keyword>
<dbReference type="Pfam" id="PF02403">
    <property type="entry name" value="Seryl_tRNA_N"/>
    <property type="match status" value="1"/>
</dbReference>
<evidence type="ECO:0000256" key="14">
    <source>
        <dbReference type="NCBIfam" id="TIGR00414"/>
    </source>
</evidence>
<comment type="caution">
    <text evidence="17">The sequence shown here is derived from an EMBL/GenBank/DDBJ whole genome shotgun (WGS) entry which is preliminary data.</text>
</comment>
<dbReference type="InterPro" id="IPR006195">
    <property type="entry name" value="aa-tRNA-synth_II"/>
</dbReference>
<keyword evidence="18" id="KW-1185">Reference proteome</keyword>
<reference evidence="17 18" key="1">
    <citation type="submission" date="2023-07" db="EMBL/GenBank/DDBJ databases">
        <title>Sorghum-associated microbial communities from plants grown in Nebraska, USA.</title>
        <authorList>
            <person name="Schachtman D."/>
        </authorList>
    </citation>
    <scope>NUCLEOTIDE SEQUENCE [LARGE SCALE GENOMIC DNA]</scope>
    <source>
        <strain evidence="17 18">BE143</strain>
    </source>
</reference>
<evidence type="ECO:0000256" key="1">
    <source>
        <dbReference type="ARBA" id="ARBA00004496"/>
    </source>
</evidence>
<dbReference type="InterPro" id="IPR015866">
    <property type="entry name" value="Ser-tRNA-synth_1_N"/>
</dbReference>
<evidence type="ECO:0000256" key="13">
    <source>
        <dbReference type="ARBA" id="ARBA00048823"/>
    </source>
</evidence>
<dbReference type="PANTHER" id="PTHR43697">
    <property type="entry name" value="SERYL-TRNA SYNTHETASE"/>
    <property type="match status" value="1"/>
</dbReference>
<feature type="coiled-coil region" evidence="15">
    <location>
        <begin position="88"/>
        <end position="115"/>
    </location>
</feature>
<dbReference type="InterPro" id="IPR002314">
    <property type="entry name" value="aa-tRNA-synt_IIb"/>
</dbReference>
<sequence>MYLSKPDPPVTAEQSGLESYDICHAVWSIWVAPRDQSAPRPMWMRALFVFLSEKECGVMLDIKWIREHQEQVQTAADGKGIQVSVAELLTLDDRRKQLLQEVEQLRQKRNQCSQDIGALIHAGKSEQAEVAKRQVKEINGRLDLLEAPQQEVEEQFQQLLLLMPNIVSPDTPWGRSDEDNVELEQVGPVPNFGFEPKDHMTLGELHKLIDVPRGVKTAGTRNYYLTGAGVALHRAVQQLAVDLLTERGFQLLDVPLMVRAEAMRSTGFFPLGLDQTYRITGEDQWLVGTSEVPLVSYYSGEIVDVTDPIRLAAVSVCFRNEVGSAGRDVHGLYRVHQFAKVEQVVICEASLDASEQMFQEITRNAEDLLQLLELPYRKMAVCTGDMAQKTYKQVDIETWMPSRQAYGETHSSSQLLDFQARRSNIRYRNADGKLKYCYTLNNTAVASPRILIPLLEHHQQEDGSIRIPEALRPYMPQGMEFLRTPLL</sequence>
<keyword evidence="6 17" id="KW-0436">Ligase</keyword>
<dbReference type="PROSITE" id="PS50862">
    <property type="entry name" value="AA_TRNA_LIGASE_II"/>
    <property type="match status" value="1"/>
</dbReference>
<keyword evidence="9" id="KW-0648">Protein biosynthesis</keyword>
<accession>A0ABU1QFX6</accession>
<dbReference type="InterPro" id="IPR045864">
    <property type="entry name" value="aa-tRNA-synth_II/BPL/LPL"/>
</dbReference>
<gene>
    <name evidence="17" type="ORF">J2W98_002821</name>
</gene>
<evidence type="ECO:0000256" key="2">
    <source>
        <dbReference type="ARBA" id="ARBA00005045"/>
    </source>
</evidence>
<dbReference type="SUPFAM" id="SSF46589">
    <property type="entry name" value="tRNA-binding arm"/>
    <property type="match status" value="1"/>
</dbReference>
<evidence type="ECO:0000256" key="6">
    <source>
        <dbReference type="ARBA" id="ARBA00022598"/>
    </source>
</evidence>
<protein>
    <recommendedName>
        <fullName evidence="11 14">Serine--tRNA ligase</fullName>
        <ecNumber evidence="4 14">6.1.1.11</ecNumber>
    </recommendedName>
</protein>
<evidence type="ECO:0000256" key="12">
    <source>
        <dbReference type="ARBA" id="ARBA00047929"/>
    </source>
</evidence>
<evidence type="ECO:0000256" key="10">
    <source>
        <dbReference type="ARBA" id="ARBA00023146"/>
    </source>
</evidence>
<dbReference type="PANTHER" id="PTHR43697:SF1">
    <property type="entry name" value="SERINE--TRNA LIGASE"/>
    <property type="match status" value="1"/>
</dbReference>
<evidence type="ECO:0000256" key="3">
    <source>
        <dbReference type="ARBA" id="ARBA00010728"/>
    </source>
</evidence>
<dbReference type="CDD" id="cd00770">
    <property type="entry name" value="SerRS_core"/>
    <property type="match status" value="1"/>
</dbReference>
<dbReference type="InterPro" id="IPR010978">
    <property type="entry name" value="tRNA-bd_arm"/>
</dbReference>
<dbReference type="PRINTS" id="PR00981">
    <property type="entry name" value="TRNASYNTHSER"/>
</dbReference>
<evidence type="ECO:0000256" key="9">
    <source>
        <dbReference type="ARBA" id="ARBA00022917"/>
    </source>
</evidence>
<dbReference type="InterPro" id="IPR042103">
    <property type="entry name" value="SerRS_1_N_sf"/>
</dbReference>
<feature type="domain" description="Aminoacyl-transfer RNA synthetases class-II family profile" evidence="16">
    <location>
        <begin position="198"/>
        <end position="468"/>
    </location>
</feature>
<comment type="catalytic activity">
    <reaction evidence="13">
        <text>tRNA(Ser) + L-serine + ATP = L-seryl-tRNA(Ser) + AMP + diphosphate + H(+)</text>
        <dbReference type="Rhea" id="RHEA:12292"/>
        <dbReference type="Rhea" id="RHEA-COMP:9669"/>
        <dbReference type="Rhea" id="RHEA-COMP:9703"/>
        <dbReference type="ChEBI" id="CHEBI:15378"/>
        <dbReference type="ChEBI" id="CHEBI:30616"/>
        <dbReference type="ChEBI" id="CHEBI:33019"/>
        <dbReference type="ChEBI" id="CHEBI:33384"/>
        <dbReference type="ChEBI" id="CHEBI:78442"/>
        <dbReference type="ChEBI" id="CHEBI:78533"/>
        <dbReference type="ChEBI" id="CHEBI:456215"/>
        <dbReference type="EC" id="6.1.1.11"/>
    </reaction>
</comment>
<keyword evidence="5" id="KW-0963">Cytoplasm</keyword>
<name>A0ABU1QFX6_9BACL</name>
<dbReference type="Pfam" id="PF00587">
    <property type="entry name" value="tRNA-synt_2b"/>
    <property type="match status" value="1"/>
</dbReference>
<keyword evidence="15" id="KW-0175">Coiled coil</keyword>